<feature type="domain" description="MBG" evidence="1">
    <location>
        <begin position="598"/>
        <end position="673"/>
    </location>
</feature>
<sequence length="765" mass="78029">MCFLVNTTLGQTITVVSAPSAVTTTYGTPSIPCSFSVAGTGLTGPVTVTPLAGFEVSTNNVNFSPTLTIPNTGTLASTMVYSRLAGTTNAGTYPGDIVLSSPGAANVNVPVNGVVNKRLLNITGSYLKTYGGTVANVTLYYNTPGVTFTNPSFQNGNSFNSIDIAFVAGTGATDVVGTYPGAVVMSNLTGRNGYLSSNYTVTYAPVDMVITPAPLTITISKVTKPYGTALTTTTGVTSFTTTGLKNSETVGSVTVNYGAGAAANAAAGTYSGSVVASAATGGSFLPANYAITYVAAPLDVTAPPPPVITVVTTPQPVNTVYGTPSPSTSFTIAAANLASGVLVTPPPGFEVSTDNVAFSSTVTVGSVGSITSVPVYIRLAAITNAGAYDGNIVLSSGATTTNVTMPTSTVSPAPLTLAAINETKYYGGVATEPASSNKFSITAGSLKNGNTIIGVALTYGLGKAATVKIGTYTGSVNITGVNGANGFLVSNYAISYTPANIIIEPRPLTIIVNNASKIYGETLTGGPGSIAFITQGLQNDETVNSATLTYAAGGAAKDDVGNYAGKIELSNPVGVTFIASNYTITYVPGNLTVNPAPLTITAVDTLRRYGEPNPAFKATYTGFVNGDNATVLTKQPTLSTTATNESGGGKYPIKVADAAATNYTITYVNGVLTVIPPVNLVVPNTFTPNYDGINDTGKYRPLASYPNCMVRIFNRYGAIVYNSIGYGSPWDGTVSGRDVPVGVYYYIIDTKVAGIKASGSLTVIR</sequence>
<dbReference type="Gene3D" id="3.30.160.710">
    <property type="match status" value="1"/>
</dbReference>
<comment type="caution">
    <text evidence="2">The sequence shown here is derived from an EMBL/GenBank/DDBJ whole genome shotgun (WGS) entry which is preliminary data.</text>
</comment>
<proteinExistence type="predicted"/>
<organism evidence="2 3">
    <name type="scientific">Mucilaginibacter humi</name>
    <dbReference type="NCBI Taxonomy" id="2732510"/>
    <lineage>
        <taxon>Bacteria</taxon>
        <taxon>Pseudomonadati</taxon>
        <taxon>Bacteroidota</taxon>
        <taxon>Sphingobacteriia</taxon>
        <taxon>Sphingobacteriales</taxon>
        <taxon>Sphingobacteriaceae</taxon>
        <taxon>Mucilaginibacter</taxon>
    </lineage>
</organism>
<evidence type="ECO:0000259" key="1">
    <source>
        <dbReference type="Pfam" id="PF18676"/>
    </source>
</evidence>
<keyword evidence="3" id="KW-1185">Reference proteome</keyword>
<reference evidence="2 3" key="1">
    <citation type="submission" date="2020-05" db="EMBL/GenBank/DDBJ databases">
        <authorList>
            <person name="Khan S.A."/>
            <person name="Jeon C.O."/>
            <person name="Chun B.H."/>
        </authorList>
    </citation>
    <scope>NUCLEOTIDE SEQUENCE [LARGE SCALE GENOMIC DNA]</scope>
    <source>
        <strain evidence="2 3">S1162</strain>
    </source>
</reference>
<dbReference type="InterPro" id="IPR041286">
    <property type="entry name" value="MBG_2"/>
</dbReference>
<dbReference type="EMBL" id="JABFCR010000043">
    <property type="protein sequence ID" value="NNU34373.1"/>
    <property type="molecule type" value="Genomic_DNA"/>
</dbReference>
<protein>
    <submittedName>
        <fullName evidence="2">Gliding motility-associated C-terminal domain-containing protein</fullName>
    </submittedName>
</protein>
<evidence type="ECO:0000313" key="2">
    <source>
        <dbReference type="EMBL" id="NNU34373.1"/>
    </source>
</evidence>
<evidence type="ECO:0000313" key="3">
    <source>
        <dbReference type="Proteomes" id="UP000566071"/>
    </source>
</evidence>
<accession>A0ABX1W326</accession>
<feature type="domain" description="MBG" evidence="1">
    <location>
        <begin position="508"/>
        <end position="592"/>
    </location>
</feature>
<feature type="domain" description="MBG" evidence="1">
    <location>
        <begin position="215"/>
        <end position="298"/>
    </location>
</feature>
<gene>
    <name evidence="2" type="ORF">HK413_09890</name>
</gene>
<dbReference type="Pfam" id="PF18676">
    <property type="entry name" value="MBG_2"/>
    <property type="match status" value="3"/>
</dbReference>
<dbReference type="InterPro" id="IPR026341">
    <property type="entry name" value="T9SS_type_B"/>
</dbReference>
<dbReference type="Proteomes" id="UP000566071">
    <property type="component" value="Unassembled WGS sequence"/>
</dbReference>
<dbReference type="Pfam" id="PF13585">
    <property type="entry name" value="CHU_C"/>
    <property type="match status" value="1"/>
</dbReference>
<name>A0ABX1W326_9SPHI</name>
<dbReference type="NCBIfam" id="TIGR04131">
    <property type="entry name" value="Bac_Flav_CTERM"/>
    <property type="match status" value="1"/>
</dbReference>